<organism evidence="7 8">
    <name type="scientific">Methanobacterium alkalithermotolerans</name>
    <dbReference type="NCBI Taxonomy" id="2731220"/>
    <lineage>
        <taxon>Archaea</taxon>
        <taxon>Methanobacteriati</taxon>
        <taxon>Methanobacteriota</taxon>
        <taxon>Methanomada group</taxon>
        <taxon>Methanobacteria</taxon>
        <taxon>Methanobacteriales</taxon>
        <taxon>Methanobacteriaceae</taxon>
        <taxon>Methanobacterium</taxon>
    </lineage>
</organism>
<evidence type="ECO:0000256" key="3">
    <source>
        <dbReference type="ARBA" id="ARBA00022722"/>
    </source>
</evidence>
<keyword evidence="1 6" id="KW-0963">Cytoplasm</keyword>
<dbReference type="GeneID" id="64820933"/>
<dbReference type="GO" id="GO:0004526">
    <property type="term" value="F:ribonuclease P activity"/>
    <property type="evidence" value="ECO:0007669"/>
    <property type="project" value="UniProtKB-UniRule"/>
</dbReference>
<dbReference type="InterPro" id="IPR023534">
    <property type="entry name" value="Rof/RNase_P-like"/>
</dbReference>
<sequence length="93" mass="10515">MITPHNLFRHELIGLNVEIVESSHQGLVGIKGKVVDETRNTVCLERPDGKEIVVAKSTSLFHFRIPEGSVVEIDGKVLVSRPEDRIKKKFRKI</sequence>
<dbReference type="AlphaFoldDB" id="A0A8T8K7U5"/>
<dbReference type="RefSeq" id="WP_211532869.1">
    <property type="nucleotide sequence ID" value="NZ_CP058560.1"/>
</dbReference>
<comment type="subcellular location">
    <subcellularLocation>
        <location evidence="6">Cytoplasm</location>
    </subcellularLocation>
</comment>
<dbReference type="GO" id="GO:0001682">
    <property type="term" value="P:tRNA 5'-leader removal"/>
    <property type="evidence" value="ECO:0007669"/>
    <property type="project" value="UniProtKB-UniRule"/>
</dbReference>
<dbReference type="KEGG" id="meme:HYG87_09170"/>
<dbReference type="NCBIfam" id="NF046110">
    <property type="entry name" value="RNaseP1Mthb"/>
    <property type="match status" value="1"/>
</dbReference>
<dbReference type="OrthoDB" id="39019at2157"/>
<reference evidence="7" key="1">
    <citation type="submission" date="2020-07" db="EMBL/GenBank/DDBJ databases">
        <title>Methanobacterium. sp. MethCan genome.</title>
        <authorList>
            <person name="Postec A."/>
            <person name="Quemeneur M."/>
        </authorList>
    </citation>
    <scope>NUCLEOTIDE SEQUENCE</scope>
    <source>
        <strain evidence="7">MethCAN</strain>
    </source>
</reference>
<evidence type="ECO:0000256" key="6">
    <source>
        <dbReference type="HAMAP-Rule" id="MF_00754"/>
    </source>
</evidence>
<evidence type="ECO:0000256" key="2">
    <source>
        <dbReference type="ARBA" id="ARBA00022694"/>
    </source>
</evidence>
<dbReference type="GO" id="GO:0005737">
    <property type="term" value="C:cytoplasm"/>
    <property type="evidence" value="ECO:0007669"/>
    <property type="project" value="UniProtKB-SubCell"/>
</dbReference>
<comment type="similarity">
    <text evidence="6">Belongs to the eukaryotic/archaeal RNase P protein component 1 family.</text>
</comment>
<keyword evidence="4 6" id="KW-0255">Endonuclease</keyword>
<evidence type="ECO:0000256" key="1">
    <source>
        <dbReference type="ARBA" id="ARBA00022490"/>
    </source>
</evidence>
<comment type="subunit">
    <text evidence="6">Consists of a catalytic RNA component and at least 4-5 protein subunits.</text>
</comment>
<dbReference type="GO" id="GO:0030677">
    <property type="term" value="C:ribonuclease P complex"/>
    <property type="evidence" value="ECO:0007669"/>
    <property type="project" value="UniProtKB-UniRule"/>
</dbReference>
<dbReference type="SUPFAM" id="SSF101744">
    <property type="entry name" value="Rof/RNase P subunit-like"/>
    <property type="match status" value="1"/>
</dbReference>
<evidence type="ECO:0000256" key="4">
    <source>
        <dbReference type="ARBA" id="ARBA00022759"/>
    </source>
</evidence>
<evidence type="ECO:0000256" key="5">
    <source>
        <dbReference type="ARBA" id="ARBA00022801"/>
    </source>
</evidence>
<keyword evidence="3 6" id="KW-0540">Nuclease</keyword>
<dbReference type="SMART" id="SM00538">
    <property type="entry name" value="POP4"/>
    <property type="match status" value="1"/>
</dbReference>
<name>A0A8T8K7U5_9EURY</name>
<dbReference type="InterPro" id="IPR036980">
    <property type="entry name" value="RNase_P/MRP_Rpp29_sf"/>
</dbReference>
<dbReference type="InterPro" id="IPR002730">
    <property type="entry name" value="Rpp29/RNP1"/>
</dbReference>
<keyword evidence="2 6" id="KW-0819">tRNA processing</keyword>
<accession>A0A8T8K7U5</accession>
<keyword evidence="5 6" id="KW-0378">Hydrolase</keyword>
<protein>
    <recommendedName>
        <fullName evidence="6">Ribonuclease P protein component 1</fullName>
        <shortName evidence="6">RNase P component 1</shortName>
        <ecNumber evidence="6">3.1.26.5</ecNumber>
    </recommendedName>
    <alternativeName>
        <fullName evidence="6">Rpp29</fullName>
    </alternativeName>
</protein>
<comment type="catalytic activity">
    <reaction evidence="6">
        <text>Endonucleolytic cleavage of RNA, removing 5'-extranucleotides from tRNA precursor.</text>
        <dbReference type="EC" id="3.1.26.5"/>
    </reaction>
</comment>
<gene>
    <name evidence="6" type="primary">rnp1</name>
    <name evidence="7" type="ORF">HYG87_09170</name>
</gene>
<keyword evidence="8" id="KW-1185">Reference proteome</keyword>
<proteinExistence type="inferred from homology"/>
<dbReference type="InterPro" id="IPR023538">
    <property type="entry name" value="RNP1"/>
</dbReference>
<evidence type="ECO:0000313" key="7">
    <source>
        <dbReference type="EMBL" id="QUH23912.1"/>
    </source>
</evidence>
<dbReference type="Gene3D" id="2.30.30.210">
    <property type="entry name" value="Ribonuclease P/MRP, subunit p29"/>
    <property type="match status" value="1"/>
</dbReference>
<dbReference type="Proteomes" id="UP000681041">
    <property type="component" value="Chromosome"/>
</dbReference>
<dbReference type="Pfam" id="PF01868">
    <property type="entry name" value="RNase_P-MRP_p29"/>
    <property type="match status" value="1"/>
</dbReference>
<dbReference type="EMBL" id="CP058560">
    <property type="protein sequence ID" value="QUH23912.1"/>
    <property type="molecule type" value="Genomic_DNA"/>
</dbReference>
<dbReference type="GO" id="GO:0003723">
    <property type="term" value="F:RNA binding"/>
    <property type="evidence" value="ECO:0007669"/>
    <property type="project" value="InterPro"/>
</dbReference>
<dbReference type="HAMAP" id="MF_00754">
    <property type="entry name" value="RNase_P_1"/>
    <property type="match status" value="1"/>
</dbReference>
<evidence type="ECO:0000313" key="8">
    <source>
        <dbReference type="Proteomes" id="UP000681041"/>
    </source>
</evidence>
<dbReference type="EC" id="3.1.26.5" evidence="6"/>
<comment type="function">
    <text evidence="6">Part of ribonuclease P, a protein complex that generates mature tRNA molecules by cleaving their 5'-ends.</text>
</comment>